<accession>A0A914EQJ4</accession>
<keyword evidence="1" id="KW-0812">Transmembrane</keyword>
<keyword evidence="1" id="KW-0472">Membrane</keyword>
<feature type="transmembrane region" description="Helical" evidence="1">
    <location>
        <begin position="12"/>
        <end position="33"/>
    </location>
</feature>
<sequence length="146" mass="17181">MNQPSAEFQNLAMWIEMGVTYVAHAILLLLYFWSWRISRSQSMKIIAHKKERRLLIQALFSGIPCFVLMTFHHLIRFPLLELLGGDWCILNGPIVYLWFNAEIRNDFIEITGWCFGIEKRKWPKHKLSRITLAVKSSQTALDEIFL</sequence>
<name>A0A914EQJ4_9BILA</name>
<dbReference type="Proteomes" id="UP000887540">
    <property type="component" value="Unplaced"/>
</dbReference>
<dbReference type="AlphaFoldDB" id="A0A914EQJ4"/>
<feature type="transmembrane region" description="Helical" evidence="1">
    <location>
        <begin position="54"/>
        <end position="75"/>
    </location>
</feature>
<evidence type="ECO:0000313" key="2">
    <source>
        <dbReference type="Proteomes" id="UP000887540"/>
    </source>
</evidence>
<organism evidence="2 3">
    <name type="scientific">Acrobeloides nanus</name>
    <dbReference type="NCBI Taxonomy" id="290746"/>
    <lineage>
        <taxon>Eukaryota</taxon>
        <taxon>Metazoa</taxon>
        <taxon>Ecdysozoa</taxon>
        <taxon>Nematoda</taxon>
        <taxon>Chromadorea</taxon>
        <taxon>Rhabditida</taxon>
        <taxon>Tylenchina</taxon>
        <taxon>Cephalobomorpha</taxon>
        <taxon>Cephaloboidea</taxon>
        <taxon>Cephalobidae</taxon>
        <taxon>Acrobeloides</taxon>
    </lineage>
</organism>
<evidence type="ECO:0000313" key="3">
    <source>
        <dbReference type="WBParaSite" id="ACRNAN_scaffold9441.g32931.t1"/>
    </source>
</evidence>
<keyword evidence="2" id="KW-1185">Reference proteome</keyword>
<proteinExistence type="predicted"/>
<keyword evidence="1" id="KW-1133">Transmembrane helix</keyword>
<evidence type="ECO:0000256" key="1">
    <source>
        <dbReference type="SAM" id="Phobius"/>
    </source>
</evidence>
<dbReference type="WBParaSite" id="ACRNAN_scaffold9441.g32931.t1">
    <property type="protein sequence ID" value="ACRNAN_scaffold9441.g32931.t1"/>
    <property type="gene ID" value="ACRNAN_scaffold9441.g32931"/>
</dbReference>
<reference evidence="3" key="1">
    <citation type="submission" date="2022-11" db="UniProtKB">
        <authorList>
            <consortium name="WormBaseParasite"/>
        </authorList>
    </citation>
    <scope>IDENTIFICATION</scope>
</reference>
<protein>
    <submittedName>
        <fullName evidence="3">Uncharacterized protein</fullName>
    </submittedName>
</protein>